<dbReference type="OrthoDB" id="1645442at2"/>
<dbReference type="PANTHER" id="PTHR35908:SF1">
    <property type="entry name" value="CONSERVED PROTEIN"/>
    <property type="match status" value="1"/>
</dbReference>
<dbReference type="Proteomes" id="UP000292027">
    <property type="component" value="Unassembled WGS sequence"/>
</dbReference>
<sequence>MDGTGIRLSSPTINCPDAAALGRFYAQITGGKVVYTDPVWATVDGPGGRIDFQSDPAHVPPSWPDPTVPIQFHLDFYVEDLATAAELVLAAGATQYEHQPNADHCLVFADPAGHPFCLSTWDLLEK</sequence>
<dbReference type="PANTHER" id="PTHR35908">
    <property type="entry name" value="HYPOTHETICAL FUSION PROTEIN"/>
    <property type="match status" value="1"/>
</dbReference>
<name>A0A4Q7X9E2_9ACTN</name>
<gene>
    <name evidence="2" type="ORF">EV645_1359</name>
</gene>
<reference evidence="2 3" key="1">
    <citation type="journal article" date="2015" name="Stand. Genomic Sci.">
        <title>Genomic Encyclopedia of Bacterial and Archaeal Type Strains, Phase III: the genomes of soil and plant-associated and newly described type strains.</title>
        <authorList>
            <person name="Whitman W.B."/>
            <person name="Woyke T."/>
            <person name="Klenk H.P."/>
            <person name="Zhou Y."/>
            <person name="Lilburn T.G."/>
            <person name="Beck B.J."/>
            <person name="De Vos P."/>
            <person name="Vandamme P."/>
            <person name="Eisen J.A."/>
            <person name="Garrity G."/>
            <person name="Hugenholtz P."/>
            <person name="Kyrpides N.C."/>
        </authorList>
    </citation>
    <scope>NUCLEOTIDE SEQUENCE [LARGE SCALE GENOMIC DNA]</scope>
    <source>
        <strain evidence="2 3">VKM Ac-2540</strain>
    </source>
</reference>
<dbReference type="AlphaFoldDB" id="A0A4Q7X9E2"/>
<keyword evidence="3" id="KW-1185">Reference proteome</keyword>
<dbReference type="PROSITE" id="PS51819">
    <property type="entry name" value="VOC"/>
    <property type="match status" value="1"/>
</dbReference>
<dbReference type="Pfam" id="PF18029">
    <property type="entry name" value="Glyoxalase_6"/>
    <property type="match status" value="1"/>
</dbReference>
<dbReference type="InterPro" id="IPR037523">
    <property type="entry name" value="VOC_core"/>
</dbReference>
<dbReference type="Gene3D" id="3.10.180.10">
    <property type="entry name" value="2,3-Dihydroxybiphenyl 1,2-Dioxygenase, domain 1"/>
    <property type="match status" value="1"/>
</dbReference>
<feature type="domain" description="VOC" evidence="1">
    <location>
        <begin position="7"/>
        <end position="121"/>
    </location>
</feature>
<dbReference type="InterPro" id="IPR029068">
    <property type="entry name" value="Glyas_Bleomycin-R_OHBP_Dase"/>
</dbReference>
<evidence type="ECO:0000313" key="3">
    <source>
        <dbReference type="Proteomes" id="UP000292027"/>
    </source>
</evidence>
<comment type="caution">
    <text evidence="2">The sequence shown here is derived from an EMBL/GenBank/DDBJ whole genome shotgun (WGS) entry which is preliminary data.</text>
</comment>
<accession>A0A4Q7X9E2</accession>
<evidence type="ECO:0000259" key="1">
    <source>
        <dbReference type="PROSITE" id="PS51819"/>
    </source>
</evidence>
<proteinExistence type="predicted"/>
<organism evidence="2 3">
    <name type="scientific">Kribbella rubisoli</name>
    <dbReference type="NCBI Taxonomy" id="3075929"/>
    <lineage>
        <taxon>Bacteria</taxon>
        <taxon>Bacillati</taxon>
        <taxon>Actinomycetota</taxon>
        <taxon>Actinomycetes</taxon>
        <taxon>Propionibacteriales</taxon>
        <taxon>Kribbellaceae</taxon>
        <taxon>Kribbella</taxon>
    </lineage>
</organism>
<dbReference type="CDD" id="cd06587">
    <property type="entry name" value="VOC"/>
    <property type="match status" value="1"/>
</dbReference>
<dbReference type="InterPro" id="IPR041581">
    <property type="entry name" value="Glyoxalase_6"/>
</dbReference>
<protein>
    <recommendedName>
        <fullName evidence="1">VOC domain-containing protein</fullName>
    </recommendedName>
</protein>
<dbReference type="RefSeq" id="WP_130440782.1">
    <property type="nucleotide sequence ID" value="NZ_SHKR01000011.1"/>
</dbReference>
<dbReference type="EMBL" id="SHKR01000011">
    <property type="protein sequence ID" value="RZU19149.1"/>
    <property type="molecule type" value="Genomic_DNA"/>
</dbReference>
<evidence type="ECO:0000313" key="2">
    <source>
        <dbReference type="EMBL" id="RZU19149.1"/>
    </source>
</evidence>
<dbReference type="SUPFAM" id="SSF54593">
    <property type="entry name" value="Glyoxalase/Bleomycin resistance protein/Dihydroxybiphenyl dioxygenase"/>
    <property type="match status" value="1"/>
</dbReference>